<dbReference type="InterPro" id="IPR013216">
    <property type="entry name" value="Methyltransf_11"/>
</dbReference>
<dbReference type="Pfam" id="PF08241">
    <property type="entry name" value="Methyltransf_11"/>
    <property type="match status" value="1"/>
</dbReference>
<gene>
    <name evidence="3" type="ORF">C7Y72_09600</name>
</gene>
<dbReference type="OrthoDB" id="9810247at2"/>
<protein>
    <recommendedName>
        <fullName evidence="2">Methyltransferase type 11 domain-containing protein</fullName>
    </recommendedName>
</protein>
<evidence type="ECO:0000313" key="3">
    <source>
        <dbReference type="EMBL" id="PTL60780.1"/>
    </source>
</evidence>
<feature type="domain" description="Methyltransferase type 11" evidence="2">
    <location>
        <begin position="35"/>
        <end position="127"/>
    </location>
</feature>
<keyword evidence="1" id="KW-0808">Transferase</keyword>
<name>A0A2T4UNG5_9ACTN</name>
<sequence>MPTRDWLLQGPDYSRAVEYPLAARLLEARAGHTLLDVGAGRRAEFSQHAAEAGLRVTAIDLRDDIGAELPPGTGIEVVSADATQLPFADETFDRIAAISTIEHIPDGDDRAMAELARVLKPGGRLVVSVPFNPLRSGTISKRGDVYGRSGEKVFFEHLYDEQLLQDRIVGPTGLVVSHRVNLAEPGAKLSRWYYEPRSQPLHALRFRLPWGWVMALLAPRFLRPADIAEYDGDDWIGSPAMIALTKPVAVA</sequence>
<evidence type="ECO:0000313" key="4">
    <source>
        <dbReference type="Proteomes" id="UP000240739"/>
    </source>
</evidence>
<dbReference type="InterPro" id="IPR050447">
    <property type="entry name" value="Erg6_SMT_methyltransf"/>
</dbReference>
<organism evidence="3 4">
    <name type="scientific">Paraconexibacter algicola</name>
    <dbReference type="NCBI Taxonomy" id="2133960"/>
    <lineage>
        <taxon>Bacteria</taxon>
        <taxon>Bacillati</taxon>
        <taxon>Actinomycetota</taxon>
        <taxon>Thermoleophilia</taxon>
        <taxon>Solirubrobacterales</taxon>
        <taxon>Paraconexibacteraceae</taxon>
        <taxon>Paraconexibacter</taxon>
    </lineage>
</organism>
<dbReference type="PANTHER" id="PTHR44068">
    <property type="entry name" value="ZGC:194242"/>
    <property type="match status" value="1"/>
</dbReference>
<dbReference type="SUPFAM" id="SSF53335">
    <property type="entry name" value="S-adenosyl-L-methionine-dependent methyltransferases"/>
    <property type="match status" value="1"/>
</dbReference>
<dbReference type="CDD" id="cd02440">
    <property type="entry name" value="AdoMet_MTases"/>
    <property type="match status" value="1"/>
</dbReference>
<dbReference type="InterPro" id="IPR029063">
    <property type="entry name" value="SAM-dependent_MTases_sf"/>
</dbReference>
<reference evidence="3 4" key="1">
    <citation type="submission" date="2018-03" db="EMBL/GenBank/DDBJ databases">
        <title>Aquarubrobacter algicola gen. nov., sp. nov., a novel actinobacterium isolated from shallow eutrophic lake during the end of cyanobacterial harmful algal blooms.</title>
        <authorList>
            <person name="Chun S.J."/>
        </authorList>
    </citation>
    <scope>NUCLEOTIDE SEQUENCE [LARGE SCALE GENOMIC DNA]</scope>
    <source>
        <strain evidence="3 4">Seoho-28</strain>
    </source>
</reference>
<evidence type="ECO:0000256" key="1">
    <source>
        <dbReference type="ARBA" id="ARBA00022679"/>
    </source>
</evidence>
<dbReference type="Proteomes" id="UP000240739">
    <property type="component" value="Unassembled WGS sequence"/>
</dbReference>
<evidence type="ECO:0000259" key="2">
    <source>
        <dbReference type="Pfam" id="PF08241"/>
    </source>
</evidence>
<dbReference type="Gene3D" id="3.40.50.150">
    <property type="entry name" value="Vaccinia Virus protein VP39"/>
    <property type="match status" value="1"/>
</dbReference>
<accession>A0A2T4UNG5</accession>
<proteinExistence type="predicted"/>
<keyword evidence="4" id="KW-1185">Reference proteome</keyword>
<dbReference type="AlphaFoldDB" id="A0A2T4UNG5"/>
<dbReference type="PANTHER" id="PTHR44068:SF11">
    <property type="entry name" value="GERANYL DIPHOSPHATE 2-C-METHYLTRANSFERASE"/>
    <property type="match status" value="1"/>
</dbReference>
<comment type="caution">
    <text evidence="3">The sequence shown here is derived from an EMBL/GenBank/DDBJ whole genome shotgun (WGS) entry which is preliminary data.</text>
</comment>
<dbReference type="GO" id="GO:0008757">
    <property type="term" value="F:S-adenosylmethionine-dependent methyltransferase activity"/>
    <property type="evidence" value="ECO:0007669"/>
    <property type="project" value="InterPro"/>
</dbReference>
<dbReference type="EMBL" id="PYYB01000001">
    <property type="protein sequence ID" value="PTL60780.1"/>
    <property type="molecule type" value="Genomic_DNA"/>
</dbReference>